<keyword evidence="1" id="KW-0677">Repeat</keyword>
<dbReference type="EMBL" id="JASSZA010000014">
    <property type="protein sequence ID" value="KAK2093547.1"/>
    <property type="molecule type" value="Genomic_DNA"/>
</dbReference>
<organism evidence="3 4">
    <name type="scientific">Saguinus oedipus</name>
    <name type="common">Cotton-top tamarin</name>
    <name type="synonym">Oedipomidas oedipus</name>
    <dbReference type="NCBI Taxonomy" id="9490"/>
    <lineage>
        <taxon>Eukaryota</taxon>
        <taxon>Metazoa</taxon>
        <taxon>Chordata</taxon>
        <taxon>Craniata</taxon>
        <taxon>Vertebrata</taxon>
        <taxon>Euteleostomi</taxon>
        <taxon>Mammalia</taxon>
        <taxon>Eutheria</taxon>
        <taxon>Euarchontoglires</taxon>
        <taxon>Primates</taxon>
        <taxon>Haplorrhini</taxon>
        <taxon>Platyrrhini</taxon>
        <taxon>Cebidae</taxon>
        <taxon>Callitrichinae</taxon>
        <taxon>Saguinus</taxon>
    </lineage>
</organism>
<evidence type="ECO:0000313" key="3">
    <source>
        <dbReference type="EMBL" id="KAK2093547.1"/>
    </source>
</evidence>
<dbReference type="InterPro" id="IPR011990">
    <property type="entry name" value="TPR-like_helical_dom_sf"/>
</dbReference>
<dbReference type="Pfam" id="PF23231">
    <property type="entry name" value="HAT_Syf1_CNRKL1_C"/>
    <property type="match status" value="1"/>
</dbReference>
<gene>
    <name evidence="3" type="primary">XAB2_2</name>
    <name evidence="3" type="ORF">P7K49_027285</name>
</gene>
<comment type="caution">
    <text evidence="3">The sequence shown here is derived from an EMBL/GenBank/DDBJ whole genome shotgun (WGS) entry which is preliminary data.</text>
</comment>
<dbReference type="Proteomes" id="UP001266305">
    <property type="component" value="Unassembled WGS sequence"/>
</dbReference>
<protein>
    <submittedName>
        <fullName evidence="3">Pre-mRNA-splicing factor SYF1</fullName>
    </submittedName>
</protein>
<reference evidence="3 4" key="1">
    <citation type="submission" date="2023-05" db="EMBL/GenBank/DDBJ databases">
        <title>B98-5 Cell Line De Novo Hybrid Assembly: An Optical Mapping Approach.</title>
        <authorList>
            <person name="Kananen K."/>
            <person name="Auerbach J.A."/>
            <person name="Kautto E."/>
            <person name="Blachly J.S."/>
        </authorList>
    </citation>
    <scope>NUCLEOTIDE SEQUENCE [LARGE SCALE GENOMIC DNA]</scope>
    <source>
        <strain evidence="3">B95-8</strain>
        <tissue evidence="3">Cell line</tissue>
    </source>
</reference>
<keyword evidence="4" id="KW-1185">Reference proteome</keyword>
<feature type="domain" description="Pre-mRNA-splicing factor Syf1/CRNKL1-like C-terminal HAT-repeats" evidence="2">
    <location>
        <begin position="1"/>
        <end position="129"/>
    </location>
</feature>
<evidence type="ECO:0000256" key="1">
    <source>
        <dbReference type="ARBA" id="ARBA00022737"/>
    </source>
</evidence>
<dbReference type="SUPFAM" id="SSF48452">
    <property type="entry name" value="TPR-like"/>
    <property type="match status" value="1"/>
</dbReference>
<dbReference type="PANTHER" id="PTHR11246">
    <property type="entry name" value="PRE-MRNA SPLICING FACTOR"/>
    <property type="match status" value="1"/>
</dbReference>
<evidence type="ECO:0000259" key="2">
    <source>
        <dbReference type="Pfam" id="PF23231"/>
    </source>
</evidence>
<dbReference type="InterPro" id="IPR045075">
    <property type="entry name" value="Syf1-like"/>
</dbReference>
<sequence>MAVYERATRAVEPAQQYNMFNIYIKWAAEINRKVIEVLSDDHAREMCLRFVDMECKLGEIDRTQAIYSFCSQICDPRTTGAFCQTWKNFEVRHGNEDIVKEMLRIRRSVQATYNTQVNFMASQMLKVSGSATGTVSDLVPGQSGMDDMKIPVPACPEQILFVRSHASREELAELAQQVNPEEIQLGEDEDEDLMDLEPNEVRLEQQSVSAAVSVLPSPNTAVFV</sequence>
<proteinExistence type="predicted"/>
<name>A0ABQ9UB28_SAGOE</name>
<accession>A0ABQ9UB28</accession>
<dbReference type="Gene3D" id="1.25.40.10">
    <property type="entry name" value="Tetratricopeptide repeat domain"/>
    <property type="match status" value="1"/>
</dbReference>
<evidence type="ECO:0000313" key="4">
    <source>
        <dbReference type="Proteomes" id="UP001266305"/>
    </source>
</evidence>
<dbReference type="InterPro" id="IPR055430">
    <property type="entry name" value="HAT_Syf1_CNRKL1_C"/>
</dbReference>
<dbReference type="PANTHER" id="PTHR11246:SF5">
    <property type="entry name" value="PRE-MRNA-SPLICING FACTOR SYF1"/>
    <property type="match status" value="1"/>
</dbReference>